<protein>
    <submittedName>
        <fullName evidence="2">Uncharacterized protein</fullName>
    </submittedName>
</protein>
<dbReference type="RefSeq" id="WP_150454469.1">
    <property type="nucleotide sequence ID" value="NZ_VYKI01000009.1"/>
</dbReference>
<reference evidence="2 3" key="1">
    <citation type="journal article" date="2020" name="Antonie Van Leeuwenhoek">
        <title>Stenotrophomonas cyclobalanopsidis sp. nov., isolated from the leaf spot disease of Cyclobalanopsis patelliformis.</title>
        <authorList>
            <person name="Bian D.R."/>
            <person name="Xue H."/>
            <person name="Piao C.G."/>
            <person name="Li Y."/>
        </authorList>
    </citation>
    <scope>NUCLEOTIDE SEQUENCE [LARGE SCALE GENOMIC DNA]</scope>
    <source>
        <strain evidence="2 3">TPQG1-4</strain>
    </source>
</reference>
<dbReference type="Proteomes" id="UP000326367">
    <property type="component" value="Unassembled WGS sequence"/>
</dbReference>
<evidence type="ECO:0000256" key="1">
    <source>
        <dbReference type="SAM" id="SignalP"/>
    </source>
</evidence>
<feature type="signal peptide" evidence="1">
    <location>
        <begin position="1"/>
        <end position="23"/>
    </location>
</feature>
<accession>A0ABQ6T1K1</accession>
<comment type="caution">
    <text evidence="2">The sequence shown here is derived from an EMBL/GenBank/DDBJ whole genome shotgun (WGS) entry which is preliminary data.</text>
</comment>
<gene>
    <name evidence="2" type="ORF">FJU31_09090</name>
</gene>
<proteinExistence type="predicted"/>
<sequence>MHRKTTLGLALSLAMTLAFTAHARVDKDAEVKLDSTAPVAEQIAAIEKAMSSDDYSEISMEQKSTVQQALGRIRLKMGDHQRVEELSPQARVEIFNDQERVNTILTQARDDSRMVCRRERSTGSNMPQRVCMTVAQRREALEAARKTMRDSQSINNLQPSGGL</sequence>
<organism evidence="2 3">
    <name type="scientific">Stenotrophomonas cyclobalanopsidis</name>
    <dbReference type="NCBI Taxonomy" id="2771362"/>
    <lineage>
        <taxon>Bacteria</taxon>
        <taxon>Pseudomonadati</taxon>
        <taxon>Pseudomonadota</taxon>
        <taxon>Gammaproteobacteria</taxon>
        <taxon>Lysobacterales</taxon>
        <taxon>Lysobacteraceae</taxon>
        <taxon>Stenotrophomonas</taxon>
    </lineage>
</organism>
<name>A0ABQ6T1K1_9GAMM</name>
<keyword evidence="3" id="KW-1185">Reference proteome</keyword>
<evidence type="ECO:0000313" key="2">
    <source>
        <dbReference type="EMBL" id="KAA8999129.1"/>
    </source>
</evidence>
<feature type="chain" id="PRO_5045670881" evidence="1">
    <location>
        <begin position="24"/>
        <end position="163"/>
    </location>
</feature>
<evidence type="ECO:0000313" key="3">
    <source>
        <dbReference type="Proteomes" id="UP000326367"/>
    </source>
</evidence>
<keyword evidence="1" id="KW-0732">Signal</keyword>
<dbReference type="EMBL" id="VYKI01000009">
    <property type="protein sequence ID" value="KAA8999129.1"/>
    <property type="molecule type" value="Genomic_DNA"/>
</dbReference>